<name>A0AAU8SY39_9BURK</name>
<sequence>MCLFAKRLSSPLPVKPKGESEVVHTLNHLNGKVMYRLTGEVQILREIVIIRNCIVHAAGVIWSYRYEEGVRKALASLNGFRVFDDPILGEMVHVDEHAVDALAHEALIWVPALDRECSTNGTFTK</sequence>
<evidence type="ECO:0000313" key="1">
    <source>
        <dbReference type="EMBL" id="AJZ57994.1"/>
    </source>
</evidence>
<dbReference type="Proteomes" id="UP000032614">
    <property type="component" value="Chromosome 1"/>
</dbReference>
<gene>
    <name evidence="1" type="ORF">OI25_2981</name>
</gene>
<dbReference type="KEGG" id="bfn:OI25_2981"/>
<dbReference type="EMBL" id="CP010026">
    <property type="protein sequence ID" value="AJZ57994.1"/>
    <property type="molecule type" value="Genomic_DNA"/>
</dbReference>
<accession>A0AAU8SY39</accession>
<evidence type="ECO:0000313" key="2">
    <source>
        <dbReference type="Proteomes" id="UP000032614"/>
    </source>
</evidence>
<organism evidence="1 2">
    <name type="scientific">Paraburkholderia fungorum</name>
    <dbReference type="NCBI Taxonomy" id="134537"/>
    <lineage>
        <taxon>Bacteria</taxon>
        <taxon>Pseudomonadati</taxon>
        <taxon>Pseudomonadota</taxon>
        <taxon>Betaproteobacteria</taxon>
        <taxon>Burkholderiales</taxon>
        <taxon>Burkholderiaceae</taxon>
        <taxon>Paraburkholderia</taxon>
    </lineage>
</organism>
<reference evidence="1 2" key="1">
    <citation type="journal article" date="2015" name="Genome Announc.">
        <title>Complete genome sequences for 59 burkholderia isolates, both pathogenic and near neighbor.</title>
        <authorList>
            <person name="Johnson S.L."/>
            <person name="Bishop-Lilly K.A."/>
            <person name="Ladner J.T."/>
            <person name="Daligault H.E."/>
            <person name="Davenport K.W."/>
            <person name="Jaissle J."/>
            <person name="Frey K.G."/>
            <person name="Koroleva G.I."/>
            <person name="Bruce D.C."/>
            <person name="Coyne S.R."/>
            <person name="Broomall S.M."/>
            <person name="Li P.E."/>
            <person name="Teshima H."/>
            <person name="Gibbons H.S."/>
            <person name="Palacios G.F."/>
            <person name="Rosenzweig C.N."/>
            <person name="Redden C.L."/>
            <person name="Xu Y."/>
            <person name="Minogue T.D."/>
            <person name="Chain P.S."/>
        </authorList>
    </citation>
    <scope>NUCLEOTIDE SEQUENCE [LARGE SCALE GENOMIC DNA]</scope>
    <source>
        <strain evidence="1 2">ATCC BAA-463</strain>
    </source>
</reference>
<dbReference type="GeneID" id="66516915"/>
<dbReference type="RefSeq" id="WP_149029685.1">
    <property type="nucleotide sequence ID" value="NZ_CP010026.1"/>
</dbReference>
<dbReference type="AlphaFoldDB" id="A0AAU8SY39"/>
<proteinExistence type="predicted"/>
<protein>
    <submittedName>
        <fullName evidence="1">Uncharacterized protein</fullName>
    </submittedName>
</protein>